<reference evidence="1" key="1">
    <citation type="submission" date="2014-11" db="EMBL/GenBank/DDBJ databases">
        <authorList>
            <person name="Amaro Gonzalez C."/>
        </authorList>
    </citation>
    <scope>NUCLEOTIDE SEQUENCE</scope>
</reference>
<accession>A0A0E9Q4H6</accession>
<dbReference type="EMBL" id="GBXM01096913">
    <property type="protein sequence ID" value="JAH11664.1"/>
    <property type="molecule type" value="Transcribed_RNA"/>
</dbReference>
<organism evidence="1">
    <name type="scientific">Anguilla anguilla</name>
    <name type="common">European freshwater eel</name>
    <name type="synonym">Muraena anguilla</name>
    <dbReference type="NCBI Taxonomy" id="7936"/>
    <lineage>
        <taxon>Eukaryota</taxon>
        <taxon>Metazoa</taxon>
        <taxon>Chordata</taxon>
        <taxon>Craniata</taxon>
        <taxon>Vertebrata</taxon>
        <taxon>Euteleostomi</taxon>
        <taxon>Actinopterygii</taxon>
        <taxon>Neopterygii</taxon>
        <taxon>Teleostei</taxon>
        <taxon>Anguilliformes</taxon>
        <taxon>Anguillidae</taxon>
        <taxon>Anguilla</taxon>
    </lineage>
</organism>
<reference evidence="1" key="2">
    <citation type="journal article" date="2015" name="Fish Shellfish Immunol.">
        <title>Early steps in the European eel (Anguilla anguilla)-Vibrio vulnificus interaction in the gills: Role of the RtxA13 toxin.</title>
        <authorList>
            <person name="Callol A."/>
            <person name="Pajuelo D."/>
            <person name="Ebbesson L."/>
            <person name="Teles M."/>
            <person name="MacKenzie S."/>
            <person name="Amaro C."/>
        </authorList>
    </citation>
    <scope>NUCLEOTIDE SEQUENCE</scope>
</reference>
<dbReference type="AlphaFoldDB" id="A0A0E9Q4H6"/>
<name>A0A0E9Q4H6_ANGAN</name>
<protein>
    <submittedName>
        <fullName evidence="1">Uncharacterized protein</fullName>
    </submittedName>
</protein>
<evidence type="ECO:0000313" key="1">
    <source>
        <dbReference type="EMBL" id="JAH11664.1"/>
    </source>
</evidence>
<sequence length="54" mass="6229">MMRSSTLSLCEFFRLLNLRHTSSSLPTALRRIFGTLSLPAERMEFQLWGRSLGI</sequence>
<proteinExistence type="predicted"/>